<keyword evidence="2" id="KW-0812">Transmembrane</keyword>
<reference evidence="4" key="1">
    <citation type="submission" date="2022-12" db="EMBL/GenBank/DDBJ databases">
        <title>New Phytohabitans aurantiacus sp. RD004123 nov., an actinomycete isolated from soil.</title>
        <authorList>
            <person name="Triningsih D.W."/>
            <person name="Harunari E."/>
            <person name="Igarashi Y."/>
        </authorList>
    </citation>
    <scope>NUCLEOTIDE SEQUENCE</scope>
    <source>
        <strain evidence="4">RD004123</strain>
    </source>
</reference>
<organism evidence="4 5">
    <name type="scientific">Phytohabitans aurantiacus</name>
    <dbReference type="NCBI Taxonomy" id="3016789"/>
    <lineage>
        <taxon>Bacteria</taxon>
        <taxon>Bacillati</taxon>
        <taxon>Actinomycetota</taxon>
        <taxon>Actinomycetes</taxon>
        <taxon>Micromonosporales</taxon>
        <taxon>Micromonosporaceae</taxon>
    </lineage>
</organism>
<sequence length="585" mass="60364">MGTVPGRHRMRRDIRGAGAIAAAVALVLVVGGSWFGYQELAGNRCTGEVKLAVAAASEIAPAVRSTADKWADEGGDIDGTCVIVSVAEVNPVDMAAAVAAEHGVGLAGVGGASGTTVIPDVWLPDSSTWLVRLKAAAPGFTPTDGATIARSPVVAAMPEPVAEGFGWPEKKVGWSDLLQKVNSDATVRTGIVEPTRDAAGLSGLLSLASAAGNAQETRVAALRSLATGRSALRDDLLAKFPQAADASSLASGLSVAALSEKDVIAYNARKPPVRLAALYVEPTPTPLDYPFAIMPGTDPAKVAAADALHKVLNTAGFRDQLGAQGLRAPDGTWGSGFSPPTGAPSPAGVPPSQNANPGGSAAAGLDAGAVEGTLATWTAVTAPGRMLAIMDISGSMLETVPEANNATRMQVTLAAAERGLALFDDSWALGLWVFSTQLQGSRDYRELVPIGPLSSGRDRALNQLRQITPKRGGNTGLYDTMLAAYKNVQDGWQAGRINSIVMFTDGKNEDQNGISEGDLLNQLKDLNDPKRPVQVIILGIGDGVDQGQLERITKTTGGGVFIAKDPTKIGDIFLKALALRPAAPR</sequence>
<dbReference type="PROSITE" id="PS50234">
    <property type="entry name" value="VWFA"/>
    <property type="match status" value="1"/>
</dbReference>
<accession>A0ABQ5QZR2</accession>
<keyword evidence="5" id="KW-1185">Reference proteome</keyword>
<keyword evidence="2" id="KW-0472">Membrane</keyword>
<dbReference type="SMART" id="SM00327">
    <property type="entry name" value="VWA"/>
    <property type="match status" value="1"/>
</dbReference>
<protein>
    <recommendedName>
        <fullName evidence="3">VWFA domain-containing protein</fullName>
    </recommendedName>
</protein>
<proteinExistence type="predicted"/>
<dbReference type="Proteomes" id="UP001144280">
    <property type="component" value="Unassembled WGS sequence"/>
</dbReference>
<comment type="caution">
    <text evidence="4">The sequence shown here is derived from an EMBL/GenBank/DDBJ whole genome shotgun (WGS) entry which is preliminary data.</text>
</comment>
<dbReference type="EMBL" id="BSDI01000030">
    <property type="protein sequence ID" value="GLI00044.1"/>
    <property type="molecule type" value="Genomic_DNA"/>
</dbReference>
<keyword evidence="2" id="KW-1133">Transmembrane helix</keyword>
<feature type="region of interest" description="Disordered" evidence="1">
    <location>
        <begin position="324"/>
        <end position="363"/>
    </location>
</feature>
<feature type="domain" description="VWFA" evidence="3">
    <location>
        <begin position="385"/>
        <end position="577"/>
    </location>
</feature>
<evidence type="ECO:0000256" key="2">
    <source>
        <dbReference type="SAM" id="Phobius"/>
    </source>
</evidence>
<evidence type="ECO:0000259" key="3">
    <source>
        <dbReference type="PROSITE" id="PS50234"/>
    </source>
</evidence>
<name>A0ABQ5QZR2_9ACTN</name>
<dbReference type="InterPro" id="IPR002035">
    <property type="entry name" value="VWF_A"/>
</dbReference>
<dbReference type="SUPFAM" id="SSF53300">
    <property type="entry name" value="vWA-like"/>
    <property type="match status" value="1"/>
</dbReference>
<dbReference type="Pfam" id="PF13531">
    <property type="entry name" value="SBP_bac_11"/>
    <property type="match status" value="1"/>
</dbReference>
<evidence type="ECO:0000313" key="5">
    <source>
        <dbReference type="Proteomes" id="UP001144280"/>
    </source>
</evidence>
<dbReference type="Pfam" id="PF00092">
    <property type="entry name" value="VWA"/>
    <property type="match status" value="1"/>
</dbReference>
<evidence type="ECO:0000313" key="4">
    <source>
        <dbReference type="EMBL" id="GLI00044.1"/>
    </source>
</evidence>
<gene>
    <name evidence="4" type="ORF">Pa4123_53200</name>
</gene>
<feature type="transmembrane region" description="Helical" evidence="2">
    <location>
        <begin position="17"/>
        <end position="37"/>
    </location>
</feature>
<evidence type="ECO:0000256" key="1">
    <source>
        <dbReference type="SAM" id="MobiDB-lite"/>
    </source>
</evidence>
<dbReference type="InterPro" id="IPR036465">
    <property type="entry name" value="vWFA_dom_sf"/>
</dbReference>
<dbReference type="Gene3D" id="3.40.50.410">
    <property type="entry name" value="von Willebrand factor, type A domain"/>
    <property type="match status" value="1"/>
</dbReference>